<evidence type="ECO:0000256" key="3">
    <source>
        <dbReference type="ARBA" id="ARBA00022989"/>
    </source>
</evidence>
<feature type="transmembrane region" description="Helical" evidence="6">
    <location>
        <begin position="177"/>
        <end position="198"/>
    </location>
</feature>
<feature type="transmembrane region" description="Helical" evidence="6">
    <location>
        <begin position="138"/>
        <end position="156"/>
    </location>
</feature>
<dbReference type="SMART" id="SM00724">
    <property type="entry name" value="TLC"/>
    <property type="match status" value="1"/>
</dbReference>
<dbReference type="Pfam" id="PF03798">
    <property type="entry name" value="TRAM_LAG1_CLN8"/>
    <property type="match status" value="1"/>
</dbReference>
<evidence type="ECO:0000256" key="5">
    <source>
        <dbReference type="PROSITE-ProRule" id="PRU00205"/>
    </source>
</evidence>
<keyword evidence="4 5" id="KW-0472">Membrane</keyword>
<protein>
    <submittedName>
        <fullName evidence="8">TLC domain-containing protein 1-like</fullName>
    </submittedName>
</protein>
<evidence type="ECO:0000256" key="1">
    <source>
        <dbReference type="ARBA" id="ARBA00004141"/>
    </source>
</evidence>
<proteinExistence type="predicted"/>
<dbReference type="EMBL" id="JAGXEW010000024">
    <property type="protein sequence ID" value="KAK1158240.1"/>
    <property type="molecule type" value="Genomic_DNA"/>
</dbReference>
<comment type="caution">
    <text evidence="8">The sequence shown here is derived from an EMBL/GenBank/DDBJ whole genome shotgun (WGS) entry which is preliminary data.</text>
</comment>
<dbReference type="InterPro" id="IPR050846">
    <property type="entry name" value="TLCD"/>
</dbReference>
<reference evidence="8" key="1">
    <citation type="submission" date="2022-02" db="EMBL/GenBank/DDBJ databases">
        <title>Atlantic sturgeon de novo genome assembly.</title>
        <authorList>
            <person name="Stock M."/>
            <person name="Klopp C."/>
            <person name="Guiguen Y."/>
            <person name="Cabau C."/>
            <person name="Parinello H."/>
            <person name="Santidrian Yebra-Pimentel E."/>
            <person name="Kuhl H."/>
            <person name="Dirks R.P."/>
            <person name="Guessner J."/>
            <person name="Wuertz S."/>
            <person name="Du K."/>
            <person name="Schartl M."/>
        </authorList>
    </citation>
    <scope>NUCLEOTIDE SEQUENCE</scope>
    <source>
        <strain evidence="8">STURGEONOMICS-FGT-2020</strain>
        <tissue evidence="8">Whole blood</tissue>
    </source>
</reference>
<evidence type="ECO:0000256" key="2">
    <source>
        <dbReference type="ARBA" id="ARBA00022692"/>
    </source>
</evidence>
<evidence type="ECO:0000259" key="7">
    <source>
        <dbReference type="PROSITE" id="PS50922"/>
    </source>
</evidence>
<keyword evidence="2 5" id="KW-0812">Transmembrane</keyword>
<dbReference type="GO" id="GO:0055091">
    <property type="term" value="P:phospholipid homeostasis"/>
    <property type="evidence" value="ECO:0007669"/>
    <property type="project" value="TreeGrafter"/>
</dbReference>
<keyword evidence="3 6" id="KW-1133">Transmembrane helix</keyword>
<dbReference type="InterPro" id="IPR006634">
    <property type="entry name" value="TLC-dom"/>
</dbReference>
<dbReference type="AlphaFoldDB" id="A0AAD8CWR9"/>
<gene>
    <name evidence="8" type="primary">TLCD1</name>
    <name evidence="8" type="ORF">AOXY_G23089</name>
</gene>
<dbReference type="GO" id="GO:0097035">
    <property type="term" value="P:regulation of membrane lipid distribution"/>
    <property type="evidence" value="ECO:0007669"/>
    <property type="project" value="TreeGrafter"/>
</dbReference>
<dbReference type="PANTHER" id="PTHR13439">
    <property type="entry name" value="CT120 PROTEIN"/>
    <property type="match status" value="1"/>
</dbReference>
<name>A0AAD8CWR9_ACIOX</name>
<dbReference type="GO" id="GO:0071709">
    <property type="term" value="P:membrane assembly"/>
    <property type="evidence" value="ECO:0007669"/>
    <property type="project" value="TreeGrafter"/>
</dbReference>
<evidence type="ECO:0000313" key="9">
    <source>
        <dbReference type="Proteomes" id="UP001230051"/>
    </source>
</evidence>
<feature type="transmembrane region" description="Helical" evidence="6">
    <location>
        <begin position="210"/>
        <end position="230"/>
    </location>
</feature>
<dbReference type="PROSITE" id="PS50922">
    <property type="entry name" value="TLC"/>
    <property type="match status" value="1"/>
</dbReference>
<dbReference type="PANTHER" id="PTHR13439:SF5">
    <property type="entry name" value="TLC DOMAIN-CONTAINING PROTEIN 1"/>
    <property type="match status" value="1"/>
</dbReference>
<sequence length="260" mass="30015">MEPLRVILQKYPTLSVLVFAVAFRLVHRLLRDLPIPKHVEQDKVKSWRWRNLTVSLVHSLLTGPWAVLCVFSSPEMMSQIYSSYTTVDYLLVCISTGYFVQDAADIILSGQSRASWEFLVHHAMVLLCFMYAIYSHHYVGGTVVALLVEVNSVFLHSRLLLKLASAQDSGLYRVNKYINLVTYVTFRLSAQFYLTWYIVQHFHTLDHAAFFLFTMVFMNGMILVYFQRLVHTDFLRPKRRAAHCGKDSAASNNSAKFVYD</sequence>
<evidence type="ECO:0000313" key="8">
    <source>
        <dbReference type="EMBL" id="KAK1158240.1"/>
    </source>
</evidence>
<dbReference type="GO" id="GO:0005886">
    <property type="term" value="C:plasma membrane"/>
    <property type="evidence" value="ECO:0007669"/>
    <property type="project" value="TreeGrafter"/>
</dbReference>
<comment type="subcellular location">
    <subcellularLocation>
        <location evidence="1">Membrane</location>
        <topology evidence="1">Multi-pass membrane protein</topology>
    </subcellularLocation>
</comment>
<accession>A0AAD8CWR9</accession>
<feature type="domain" description="TLC" evidence="7">
    <location>
        <begin position="44"/>
        <end position="238"/>
    </location>
</feature>
<evidence type="ECO:0000256" key="6">
    <source>
        <dbReference type="SAM" id="Phobius"/>
    </source>
</evidence>
<evidence type="ECO:0000256" key="4">
    <source>
        <dbReference type="ARBA" id="ARBA00023136"/>
    </source>
</evidence>
<dbReference type="Proteomes" id="UP001230051">
    <property type="component" value="Unassembled WGS sequence"/>
</dbReference>
<keyword evidence="9" id="KW-1185">Reference proteome</keyword>
<organism evidence="8 9">
    <name type="scientific">Acipenser oxyrinchus oxyrinchus</name>
    <dbReference type="NCBI Taxonomy" id="40147"/>
    <lineage>
        <taxon>Eukaryota</taxon>
        <taxon>Metazoa</taxon>
        <taxon>Chordata</taxon>
        <taxon>Craniata</taxon>
        <taxon>Vertebrata</taxon>
        <taxon>Euteleostomi</taxon>
        <taxon>Actinopterygii</taxon>
        <taxon>Chondrostei</taxon>
        <taxon>Acipenseriformes</taxon>
        <taxon>Acipenseridae</taxon>
        <taxon>Acipenser</taxon>
    </lineage>
</organism>
<dbReference type="GO" id="GO:0007009">
    <property type="term" value="P:plasma membrane organization"/>
    <property type="evidence" value="ECO:0007669"/>
    <property type="project" value="TreeGrafter"/>
</dbReference>